<evidence type="ECO:0000256" key="5">
    <source>
        <dbReference type="ARBA" id="ARBA00022723"/>
    </source>
</evidence>
<comment type="cofactor">
    <cofactor evidence="1">
        <name>a divalent metal cation</name>
        <dbReference type="ChEBI" id="CHEBI:60240"/>
    </cofactor>
</comment>
<keyword evidence="7" id="KW-0539">Nucleus</keyword>
<reference evidence="9" key="1">
    <citation type="submission" date="2022-01" db="EMBL/GenBank/DDBJ databases">
        <authorList>
            <person name="Braso-Vives M."/>
        </authorList>
    </citation>
    <scope>NUCLEOTIDE SEQUENCE</scope>
</reference>
<dbReference type="PANTHER" id="PTHR22930:SF269">
    <property type="entry name" value="NUCLEASE HARBI1-LIKE PROTEIN"/>
    <property type="match status" value="1"/>
</dbReference>
<evidence type="ECO:0000256" key="3">
    <source>
        <dbReference type="ARBA" id="ARBA00006958"/>
    </source>
</evidence>
<sequence>MRMDVDMFQELLARVSPRITKCHNNRLPICPGLKIAVTLCFVATGNSYASLAYSFRVAHNTISLFVPEVCDAIVEEYRQQHFATPSNPDEWRDVADKFSSRWNLPHTCGALDGKHVAIRKPPRAGSRYYNYKGFHSIVIMALVDAEYKFLWANVGAEGARSDAAIFQVCSLRLSLQEGTLGLPPAEPLPGDDRDTPFFIVGDDAFPLRHWLQKPFSLRDLTHDKRVYNYRLSRARRVVENAFGILASTFRVLLTTLHVLPDNGQSVTKGYLVLHNILRTRYPNLRNEDVDQDVDGMIVPGSWRNVGVLDDCQREGSTGERCTRQGRELRLYLMHYFNSQAGKVPWQEAAIRI</sequence>
<evidence type="ECO:0000313" key="10">
    <source>
        <dbReference type="Proteomes" id="UP000838412"/>
    </source>
</evidence>
<evidence type="ECO:0000256" key="4">
    <source>
        <dbReference type="ARBA" id="ARBA00022722"/>
    </source>
</evidence>
<dbReference type="AlphaFoldDB" id="A0A8K0A0K6"/>
<evidence type="ECO:0000313" key="9">
    <source>
        <dbReference type="EMBL" id="CAH1266737.1"/>
    </source>
</evidence>
<evidence type="ECO:0000256" key="1">
    <source>
        <dbReference type="ARBA" id="ARBA00001968"/>
    </source>
</evidence>
<feature type="domain" description="DDE Tnp4" evidence="8">
    <location>
        <begin position="111"/>
        <end position="275"/>
    </location>
</feature>
<keyword evidence="5" id="KW-0479">Metal-binding</keyword>
<dbReference type="EMBL" id="OV696691">
    <property type="protein sequence ID" value="CAH1266737.1"/>
    <property type="molecule type" value="Genomic_DNA"/>
</dbReference>
<dbReference type="Pfam" id="PF13359">
    <property type="entry name" value="DDE_Tnp_4"/>
    <property type="match status" value="1"/>
</dbReference>
<evidence type="ECO:0000256" key="7">
    <source>
        <dbReference type="ARBA" id="ARBA00023242"/>
    </source>
</evidence>
<dbReference type="GO" id="GO:0046872">
    <property type="term" value="F:metal ion binding"/>
    <property type="evidence" value="ECO:0007669"/>
    <property type="project" value="UniProtKB-KW"/>
</dbReference>
<keyword evidence="6" id="KW-0378">Hydrolase</keyword>
<proteinExistence type="inferred from homology"/>
<protein>
    <submittedName>
        <fullName evidence="9">HARBI1 protein</fullName>
    </submittedName>
</protein>
<evidence type="ECO:0000256" key="2">
    <source>
        <dbReference type="ARBA" id="ARBA00004123"/>
    </source>
</evidence>
<gene>
    <name evidence="9" type="primary">HARBI1</name>
    <name evidence="9" type="ORF">BLAG_LOCUS20285</name>
</gene>
<dbReference type="GO" id="GO:0016787">
    <property type="term" value="F:hydrolase activity"/>
    <property type="evidence" value="ECO:0007669"/>
    <property type="project" value="UniProtKB-KW"/>
</dbReference>
<dbReference type="PANTHER" id="PTHR22930">
    <property type="match status" value="1"/>
</dbReference>
<dbReference type="InterPro" id="IPR045249">
    <property type="entry name" value="HARBI1-like"/>
</dbReference>
<comment type="similarity">
    <text evidence="3">Belongs to the HARBI1 family.</text>
</comment>
<comment type="subcellular location">
    <subcellularLocation>
        <location evidence="2">Nucleus</location>
    </subcellularLocation>
</comment>
<dbReference type="Proteomes" id="UP000838412">
    <property type="component" value="Chromosome 6"/>
</dbReference>
<accession>A0A8K0A0K6</accession>
<keyword evidence="4" id="KW-0540">Nuclease</keyword>
<dbReference type="GO" id="GO:0005634">
    <property type="term" value="C:nucleus"/>
    <property type="evidence" value="ECO:0007669"/>
    <property type="project" value="UniProtKB-SubCell"/>
</dbReference>
<evidence type="ECO:0000256" key="6">
    <source>
        <dbReference type="ARBA" id="ARBA00022801"/>
    </source>
</evidence>
<keyword evidence="10" id="KW-1185">Reference proteome</keyword>
<name>A0A8K0A0K6_BRALA</name>
<dbReference type="OrthoDB" id="5973903at2759"/>
<organism evidence="9 10">
    <name type="scientific">Branchiostoma lanceolatum</name>
    <name type="common">Common lancelet</name>
    <name type="synonym">Amphioxus lanceolatum</name>
    <dbReference type="NCBI Taxonomy" id="7740"/>
    <lineage>
        <taxon>Eukaryota</taxon>
        <taxon>Metazoa</taxon>
        <taxon>Chordata</taxon>
        <taxon>Cephalochordata</taxon>
        <taxon>Leptocardii</taxon>
        <taxon>Amphioxiformes</taxon>
        <taxon>Branchiostomatidae</taxon>
        <taxon>Branchiostoma</taxon>
    </lineage>
</organism>
<dbReference type="InterPro" id="IPR027806">
    <property type="entry name" value="HARBI1_dom"/>
</dbReference>
<dbReference type="GO" id="GO:0004518">
    <property type="term" value="F:nuclease activity"/>
    <property type="evidence" value="ECO:0007669"/>
    <property type="project" value="UniProtKB-KW"/>
</dbReference>
<evidence type="ECO:0000259" key="8">
    <source>
        <dbReference type="Pfam" id="PF13359"/>
    </source>
</evidence>